<proteinExistence type="predicted"/>
<evidence type="ECO:0000313" key="2">
    <source>
        <dbReference type="EMBL" id="MDU8991063.1"/>
    </source>
</evidence>
<protein>
    <submittedName>
        <fullName evidence="2">Uncharacterized protein</fullName>
    </submittedName>
</protein>
<dbReference type="RefSeq" id="WP_143610799.1">
    <property type="nucleotide sequence ID" value="NZ_CP107955.1"/>
</dbReference>
<evidence type="ECO:0000256" key="1">
    <source>
        <dbReference type="SAM" id="MobiDB-lite"/>
    </source>
</evidence>
<keyword evidence="3" id="KW-1185">Reference proteome</keyword>
<name>A0ABU3UAW3_9ACTN</name>
<gene>
    <name evidence="2" type="ORF">PU648_01205</name>
</gene>
<accession>A0ABU3UAW3</accession>
<organism evidence="2 3">
    <name type="scientific">Streptomyces mirabilis</name>
    <dbReference type="NCBI Taxonomy" id="68239"/>
    <lineage>
        <taxon>Bacteria</taxon>
        <taxon>Bacillati</taxon>
        <taxon>Actinomycetota</taxon>
        <taxon>Actinomycetes</taxon>
        <taxon>Kitasatosporales</taxon>
        <taxon>Streptomycetaceae</taxon>
        <taxon>Streptomyces</taxon>
    </lineage>
</organism>
<dbReference type="Proteomes" id="UP001257627">
    <property type="component" value="Unassembled WGS sequence"/>
</dbReference>
<comment type="caution">
    <text evidence="2">The sequence shown here is derived from an EMBL/GenBank/DDBJ whole genome shotgun (WGS) entry which is preliminary data.</text>
</comment>
<reference evidence="2 3" key="1">
    <citation type="submission" date="2023-02" db="EMBL/GenBank/DDBJ databases">
        <authorList>
            <person name="Maleckis M."/>
        </authorList>
    </citation>
    <scope>NUCLEOTIDE SEQUENCE [LARGE SCALE GENOMIC DNA]</scope>
    <source>
        <strain evidence="2 3">P8-A2</strain>
    </source>
</reference>
<evidence type="ECO:0000313" key="3">
    <source>
        <dbReference type="Proteomes" id="UP001257627"/>
    </source>
</evidence>
<feature type="region of interest" description="Disordered" evidence="1">
    <location>
        <begin position="97"/>
        <end position="119"/>
    </location>
</feature>
<dbReference type="EMBL" id="JARAKF010000001">
    <property type="protein sequence ID" value="MDU8991063.1"/>
    <property type="molecule type" value="Genomic_DNA"/>
</dbReference>
<sequence length="119" mass="12689">MRIAPRTVIWLNETQHYLFNASAPELGERIAAGLPALLVTPERGPVLILGTIWPEHVAALAGPPTTDVDDRHAQARALLAGRDLAVTSTFADAALVTAKATSDPRPTEAARPRRRGPPS</sequence>